<protein>
    <recommendedName>
        <fullName evidence="5">Lipoprotein</fullName>
    </recommendedName>
</protein>
<dbReference type="EMBL" id="JABZMI010000050">
    <property type="protein sequence ID" value="MBF1164245.1"/>
    <property type="molecule type" value="Genomic_DNA"/>
</dbReference>
<name>A0A930BUZ5_9RHOO</name>
<evidence type="ECO:0000256" key="2">
    <source>
        <dbReference type="SAM" id="SignalP"/>
    </source>
</evidence>
<organism evidence="3 4">
    <name type="scientific">Dechloromonas agitata</name>
    <dbReference type="NCBI Taxonomy" id="73030"/>
    <lineage>
        <taxon>Bacteria</taxon>
        <taxon>Pseudomonadati</taxon>
        <taxon>Pseudomonadota</taxon>
        <taxon>Betaproteobacteria</taxon>
        <taxon>Rhodocyclales</taxon>
        <taxon>Azonexaceae</taxon>
        <taxon>Dechloromonas</taxon>
    </lineage>
</organism>
<reference evidence="3" key="1">
    <citation type="submission" date="2020-04" db="EMBL/GenBank/DDBJ databases">
        <title>Deep metagenomics examines the oral microbiome during advanced dental caries in children, revealing novel taxa and co-occurrences with host molecules.</title>
        <authorList>
            <person name="Baker J.L."/>
            <person name="Morton J.T."/>
            <person name="Dinis M."/>
            <person name="Alvarez R."/>
            <person name="Tran N.C."/>
            <person name="Knight R."/>
            <person name="Edlund A."/>
        </authorList>
    </citation>
    <scope>NUCLEOTIDE SEQUENCE</scope>
    <source>
        <strain evidence="3">JCVI_32_bin.24</strain>
    </source>
</reference>
<feature type="region of interest" description="Disordered" evidence="1">
    <location>
        <begin position="65"/>
        <end position="84"/>
    </location>
</feature>
<gene>
    <name evidence="3" type="ORF">HXL68_04300</name>
</gene>
<evidence type="ECO:0000256" key="1">
    <source>
        <dbReference type="SAM" id="MobiDB-lite"/>
    </source>
</evidence>
<dbReference type="AlphaFoldDB" id="A0A930BUZ5"/>
<evidence type="ECO:0000313" key="4">
    <source>
        <dbReference type="Proteomes" id="UP000718593"/>
    </source>
</evidence>
<evidence type="ECO:0000313" key="3">
    <source>
        <dbReference type="EMBL" id="MBF1164245.1"/>
    </source>
</evidence>
<sequence>MNPRTVLLITIMSLLAAGCAFGYHARGTLSDIPGEMRGKAFPGNTQGGGRFMLVDARGALRCDGEMAPPDTAPQPGSCLGESGRGSIRCSDGRILAARWRALSCRTFEGEAADAQGNHLIFQVERKR</sequence>
<proteinExistence type="predicted"/>
<feature type="chain" id="PRO_5036766990" description="Lipoprotein" evidence="2">
    <location>
        <begin position="23"/>
        <end position="127"/>
    </location>
</feature>
<accession>A0A930BUZ5</accession>
<keyword evidence="2" id="KW-0732">Signal</keyword>
<feature type="signal peptide" evidence="2">
    <location>
        <begin position="1"/>
        <end position="22"/>
    </location>
</feature>
<comment type="caution">
    <text evidence="3">The sequence shown here is derived from an EMBL/GenBank/DDBJ whole genome shotgun (WGS) entry which is preliminary data.</text>
</comment>
<dbReference type="Proteomes" id="UP000718593">
    <property type="component" value="Unassembled WGS sequence"/>
</dbReference>
<dbReference type="PROSITE" id="PS51257">
    <property type="entry name" value="PROKAR_LIPOPROTEIN"/>
    <property type="match status" value="1"/>
</dbReference>
<evidence type="ECO:0008006" key="5">
    <source>
        <dbReference type="Google" id="ProtNLM"/>
    </source>
</evidence>